<dbReference type="GO" id="GO:0005829">
    <property type="term" value="C:cytosol"/>
    <property type="evidence" value="ECO:0007669"/>
    <property type="project" value="TreeGrafter"/>
</dbReference>
<evidence type="ECO:0000259" key="11">
    <source>
        <dbReference type="PROSITE" id="PS52013"/>
    </source>
</evidence>
<keyword evidence="7" id="KW-0862">Zinc</keyword>
<dbReference type="HAMAP" id="MF_01974">
    <property type="entry name" value="MetAP_1"/>
    <property type="match status" value="1"/>
</dbReference>
<comment type="subunit">
    <text evidence="8">Associates with the 60S ribosomal subunit of the 80S translational complex.</text>
</comment>
<sequence length="373" mass="41755">MEKEEIPAQKCNNPECEKPAALQCPTCIKLGLEPAFFCGQKCFKDFWPLHKLFHKKKKEDKGDDSGIVNDGFKYTGPLRRYEISKKRDVPAHIQKPDYHKTGQPLSEIKVQGSKHIPVYTDEEIEGIRLASKIGRMALDAAHAAAKVGVTTDEIDRVVHETIIENDAYPSPLNYYNFPKSYCSSINEVICHGIPDMRPLQDGDILNCDISVYKDGYHSDLNETFLIGDVAESSKTLVTAAHDALMKAIEICKPGVMYRQIGKVISDHVEELGFSVVRTYCGHGVGKLFHCNPNVPHYKGNKANGFMKAGHIFTIEPMINAGKWKDLLWNDNWTAVTADGQRSAQFEHTLLITDDGCEILTARTEDSPPLEIHL</sequence>
<keyword evidence="1 8" id="KW-0031">Aminopeptidase</keyword>
<dbReference type="CDD" id="cd01086">
    <property type="entry name" value="MetAP1"/>
    <property type="match status" value="1"/>
</dbReference>
<dbReference type="PRINTS" id="PR00599">
    <property type="entry name" value="MAPEPTIDASE"/>
</dbReference>
<feature type="binding site" evidence="8">
    <location>
        <position position="315"/>
    </location>
    <ligand>
        <name>Zn(2+)</name>
        <dbReference type="ChEBI" id="CHEBI:29105"/>
        <label>4</label>
        <note>catalytic</note>
    </ligand>
</feature>
<evidence type="ECO:0000256" key="5">
    <source>
        <dbReference type="ARBA" id="ARBA00022771"/>
    </source>
</evidence>
<dbReference type="EMBL" id="CAMPGE010013876">
    <property type="protein sequence ID" value="CAI2372584.1"/>
    <property type="molecule type" value="Genomic_DNA"/>
</dbReference>
<evidence type="ECO:0000256" key="2">
    <source>
        <dbReference type="ARBA" id="ARBA00022490"/>
    </source>
</evidence>
<dbReference type="InterPro" id="IPR001714">
    <property type="entry name" value="Pept_M24_MAP"/>
</dbReference>
<dbReference type="InterPro" id="IPR031615">
    <property type="entry name" value="Zfn-C6H2"/>
</dbReference>
<dbReference type="AlphaFoldDB" id="A0AAD1XH34"/>
<keyword evidence="13" id="KW-1185">Reference proteome</keyword>
<evidence type="ECO:0000256" key="9">
    <source>
        <dbReference type="PROSITE-ProRule" id="PRU01357"/>
    </source>
</evidence>
<feature type="binding site" evidence="8">
    <location>
        <position position="289"/>
    </location>
    <ligand>
        <name>a protein</name>
        <dbReference type="ChEBI" id="CHEBI:16541"/>
    </ligand>
    <ligandPart>
        <name>N-terminal L-methionine residue</name>
        <dbReference type="ChEBI" id="CHEBI:64731"/>
    </ligandPart>
</feature>
<dbReference type="Proteomes" id="UP001295684">
    <property type="component" value="Unassembled WGS sequence"/>
</dbReference>
<feature type="binding site" evidence="8">
    <location>
        <position position="346"/>
    </location>
    <ligand>
        <name>Zn(2+)</name>
        <dbReference type="ChEBI" id="CHEBI:29105"/>
        <label>4</label>
        <note>catalytic</note>
    </ligand>
</feature>
<comment type="cofactor">
    <cofactor evidence="10">
        <name>Co(2+)</name>
        <dbReference type="ChEBI" id="CHEBI:48828"/>
    </cofactor>
    <cofactor evidence="10">
        <name>Zn(2+)</name>
        <dbReference type="ChEBI" id="CHEBI:29105"/>
    </cofactor>
    <cofactor evidence="10">
        <name>Mn(2+)</name>
        <dbReference type="ChEBI" id="CHEBI:29035"/>
    </cofactor>
    <cofactor evidence="10">
        <name>Fe(2+)</name>
        <dbReference type="ChEBI" id="CHEBI:29033"/>
    </cofactor>
    <text evidence="10">Binds 2 divalent metal cations per subunit. Has a high-affinity and a low affinity metal-binding site. The true nature of the physiological cofactor is under debate. The enzyme is active with cobalt, zinc, manganese or divalent iron ions.</text>
</comment>
<dbReference type="GO" id="GO:0008270">
    <property type="term" value="F:zinc ion binding"/>
    <property type="evidence" value="ECO:0007669"/>
    <property type="project" value="UniProtKB-KW"/>
</dbReference>
<dbReference type="GO" id="GO:0070006">
    <property type="term" value="F:metalloaminopeptidase activity"/>
    <property type="evidence" value="ECO:0007669"/>
    <property type="project" value="UniProtKB-UniRule"/>
</dbReference>
<evidence type="ECO:0000256" key="4">
    <source>
        <dbReference type="ARBA" id="ARBA00022723"/>
    </source>
</evidence>
<comment type="similarity">
    <text evidence="8 9">Belongs to the peptidase M24A family. Methionine aminopeptidase type 1 subfamily.</text>
</comment>
<dbReference type="PANTHER" id="PTHR43330">
    <property type="entry name" value="METHIONINE AMINOPEPTIDASE"/>
    <property type="match status" value="1"/>
</dbReference>
<dbReference type="InterPro" id="IPR036005">
    <property type="entry name" value="Creatinase/aminopeptidase-like"/>
</dbReference>
<comment type="caution">
    <text evidence="12">The sequence shown here is derived from an EMBL/GenBank/DDBJ whole genome shotgun (WGS) entry which is preliminary data.</text>
</comment>
<dbReference type="GO" id="GO:0004239">
    <property type="term" value="F:initiator methionyl aminopeptidase activity"/>
    <property type="evidence" value="ECO:0007669"/>
    <property type="project" value="UniProtKB-UniRule"/>
</dbReference>
<dbReference type="PANTHER" id="PTHR43330:SF7">
    <property type="entry name" value="METHIONINE AMINOPEPTIDASE 1"/>
    <property type="match status" value="1"/>
</dbReference>
<comment type="subcellular location">
    <subcellularLocation>
        <location evidence="8">Cytoplasm</location>
    </subcellularLocation>
</comment>
<dbReference type="NCBIfam" id="TIGR00500">
    <property type="entry name" value="met_pdase_I"/>
    <property type="match status" value="1"/>
</dbReference>
<comment type="cofactor">
    <cofactor evidence="8">
        <name>Zn(2+)</name>
        <dbReference type="ChEBI" id="CHEBI:29105"/>
    </cofactor>
    <cofactor evidence="8">
        <name>Co(2+)</name>
        <dbReference type="ChEBI" id="CHEBI:48828"/>
    </cofactor>
    <cofactor evidence="8">
        <name>Mn(2+)</name>
        <dbReference type="ChEBI" id="CHEBI:29035"/>
    </cofactor>
    <cofactor evidence="8">
        <name>Fe(2+)</name>
        <dbReference type="ChEBI" id="CHEBI:29033"/>
    </cofactor>
    <text evidence="8">Binds 2 divalent metal cations per subunit. Has a high-affinity and a low affinity metal-binding site. The true nature of the physiological cofactor is under debate. The enzyme is active with zinc, cobalt, manganese or divalent iron ions. Has high activity with zinc; zinc cofactor is transferred into the active site region by the ZNG1 zinc chaperone.</text>
</comment>
<feature type="binding site" evidence="8">
    <location>
        <position position="346"/>
    </location>
    <ligand>
        <name>Zn(2+)</name>
        <dbReference type="ChEBI" id="CHEBI:29105"/>
        <label>3</label>
    </ligand>
</feature>
<comment type="catalytic activity">
    <reaction evidence="8 10">
        <text>Release of N-terminal amino acids, preferentially methionine, from peptides and arylamides.</text>
        <dbReference type="EC" id="3.4.11.18"/>
    </reaction>
</comment>
<dbReference type="Pfam" id="PF00557">
    <property type="entry name" value="Peptidase_M24"/>
    <property type="match status" value="1"/>
</dbReference>
<dbReference type="Gene3D" id="3.90.230.10">
    <property type="entry name" value="Creatinase/methionine aminopeptidase superfamily"/>
    <property type="match status" value="1"/>
</dbReference>
<dbReference type="InterPro" id="IPR000994">
    <property type="entry name" value="Pept_M24"/>
</dbReference>
<evidence type="ECO:0000256" key="3">
    <source>
        <dbReference type="ARBA" id="ARBA00022670"/>
    </source>
</evidence>
<dbReference type="PROSITE" id="PS52013">
    <property type="entry name" value="ZF_C6H2"/>
    <property type="match status" value="1"/>
</dbReference>
<keyword evidence="3 8" id="KW-0645">Protease</keyword>
<keyword evidence="6 8" id="KW-0378">Hydrolase</keyword>
<evidence type="ECO:0000313" key="12">
    <source>
        <dbReference type="EMBL" id="CAI2372584.1"/>
    </source>
</evidence>
<keyword evidence="5 9" id="KW-0863">Zinc-finger</keyword>
<gene>
    <name evidence="12" type="ORF">ECRASSUSDP1_LOCUS13915</name>
</gene>
<accession>A0AAD1XH34</accession>
<dbReference type="Pfam" id="PF15801">
    <property type="entry name" value="zf-C6H2"/>
    <property type="match status" value="1"/>
</dbReference>
<dbReference type="SUPFAM" id="SSF55920">
    <property type="entry name" value="Creatinase/aminopeptidase"/>
    <property type="match status" value="1"/>
</dbReference>
<feature type="binding site" evidence="8">
    <location>
        <position position="282"/>
    </location>
    <ligand>
        <name>Zn(2+)</name>
        <dbReference type="ChEBI" id="CHEBI:29105"/>
        <label>4</label>
        <note>catalytic</note>
    </ligand>
</feature>
<name>A0AAD1XH34_EUPCR</name>
<evidence type="ECO:0000256" key="6">
    <source>
        <dbReference type="ARBA" id="ARBA00022801"/>
    </source>
</evidence>
<feature type="binding site" evidence="8">
    <location>
        <position position="208"/>
    </location>
    <ligand>
        <name>Zn(2+)</name>
        <dbReference type="ChEBI" id="CHEBI:29105"/>
        <label>3</label>
    </ligand>
</feature>
<comment type="function">
    <text evidence="8 10">Cotranslationally removes the N-terminal methionine from nascent proteins. The N-terminal methionine is often cleaved when the second residue in the primary sequence is small and uncharged (Met-Ala-, Cys, Gly, Pro, Ser, Thr, or Val).</text>
</comment>
<dbReference type="GO" id="GO:0006508">
    <property type="term" value="P:proteolysis"/>
    <property type="evidence" value="ECO:0007669"/>
    <property type="project" value="UniProtKB-KW"/>
</dbReference>
<evidence type="ECO:0000256" key="1">
    <source>
        <dbReference type="ARBA" id="ARBA00022438"/>
    </source>
</evidence>
<dbReference type="PROSITE" id="PS00680">
    <property type="entry name" value="MAP_1"/>
    <property type="match status" value="1"/>
</dbReference>
<organism evidence="12 13">
    <name type="scientific">Euplotes crassus</name>
    <dbReference type="NCBI Taxonomy" id="5936"/>
    <lineage>
        <taxon>Eukaryota</taxon>
        <taxon>Sar</taxon>
        <taxon>Alveolata</taxon>
        <taxon>Ciliophora</taxon>
        <taxon>Intramacronucleata</taxon>
        <taxon>Spirotrichea</taxon>
        <taxon>Hypotrichia</taxon>
        <taxon>Euplotida</taxon>
        <taxon>Euplotidae</taxon>
        <taxon>Moneuplotes</taxon>
    </lineage>
</organism>
<keyword evidence="2 8" id="KW-0963">Cytoplasm</keyword>
<evidence type="ECO:0000256" key="8">
    <source>
        <dbReference type="HAMAP-Rule" id="MF_03174"/>
    </source>
</evidence>
<proteinExistence type="inferred from homology"/>
<evidence type="ECO:0000256" key="7">
    <source>
        <dbReference type="ARBA" id="ARBA00022833"/>
    </source>
</evidence>
<feature type="domain" description="C6H2-type" evidence="11">
    <location>
        <begin position="8"/>
        <end position="61"/>
    </location>
</feature>
<dbReference type="EC" id="3.4.11.18" evidence="10"/>
<feature type="binding site" evidence="8">
    <location>
        <position position="191"/>
    </location>
    <ligand>
        <name>a protein</name>
        <dbReference type="ChEBI" id="CHEBI:16541"/>
    </ligand>
    <ligandPart>
        <name>N-terminal L-methionine residue</name>
        <dbReference type="ChEBI" id="CHEBI:64731"/>
    </ligandPart>
</feature>
<keyword evidence="4 8" id="KW-0479">Metal-binding</keyword>
<feature type="binding site" evidence="8">
    <location>
        <position position="219"/>
    </location>
    <ligand>
        <name>Zn(2+)</name>
        <dbReference type="ChEBI" id="CHEBI:29105"/>
        <label>4</label>
        <note>catalytic</note>
    </ligand>
</feature>
<reference evidence="12" key="1">
    <citation type="submission" date="2023-07" db="EMBL/GenBank/DDBJ databases">
        <authorList>
            <consortium name="AG Swart"/>
            <person name="Singh M."/>
            <person name="Singh A."/>
            <person name="Seah K."/>
            <person name="Emmerich C."/>
        </authorList>
    </citation>
    <scope>NUCLEOTIDE SEQUENCE</scope>
    <source>
        <strain evidence="12">DP1</strain>
    </source>
</reference>
<feature type="binding site" evidence="8">
    <location>
        <position position="219"/>
    </location>
    <ligand>
        <name>Zn(2+)</name>
        <dbReference type="ChEBI" id="CHEBI:29105"/>
        <label>3</label>
    </ligand>
</feature>
<evidence type="ECO:0000313" key="13">
    <source>
        <dbReference type="Proteomes" id="UP001295684"/>
    </source>
</evidence>
<evidence type="ECO:0000256" key="10">
    <source>
        <dbReference type="RuleBase" id="RU003653"/>
    </source>
</evidence>
<dbReference type="InterPro" id="IPR002467">
    <property type="entry name" value="Pept_M24A_MAP1"/>
</dbReference>
<protein>
    <recommendedName>
        <fullName evidence="10">Methionine aminopeptidase</fullName>
        <ecNumber evidence="10">3.4.11.18</ecNumber>
    </recommendedName>
</protein>